<sequence length="315" mass="36236">MATTPEPSPRLTPSQRKVAAKARLEELVNQETAERHARELADPPVTEVTPDRWERQQLLEDRMRARRKWYRELGMAPPAASDPSNPRPATTPEWVPSVRRVVENLEREGKRQRWGFVVYRTAECDGSEWETAKEKIWQAAINGLEAPEDFAGLKDSAWLQWMDDSGLQTEGELDPLRAHFRNFRTTEDFIPGMLRDIFLVVDSESLRSILDSNENDSSQNFVMAVDAQYGVTEKLPLSTAGPKPTPRDYNLASGWTTKYNYPDFPGHLRFKSKLLLSVLYPELIEAAPLDKYWKFDEDWQTLMNLSSSQNEHVEN</sequence>
<dbReference type="OrthoDB" id="4424523at2759"/>
<dbReference type="AlphaFoldDB" id="A0A8H4N2M9"/>
<accession>A0A8H4N2M9</accession>
<evidence type="ECO:0000313" key="3">
    <source>
        <dbReference type="Proteomes" id="UP000572817"/>
    </source>
</evidence>
<gene>
    <name evidence="2" type="ORF">GTA08_BOTSDO04698</name>
</gene>
<feature type="compositionally biased region" description="Basic and acidic residues" evidence="1">
    <location>
        <begin position="26"/>
        <end position="41"/>
    </location>
</feature>
<evidence type="ECO:0000313" key="2">
    <source>
        <dbReference type="EMBL" id="KAF4308694.1"/>
    </source>
</evidence>
<comment type="caution">
    <text evidence="2">The sequence shown here is derived from an EMBL/GenBank/DDBJ whole genome shotgun (WGS) entry which is preliminary data.</text>
</comment>
<dbReference type="Proteomes" id="UP000572817">
    <property type="component" value="Unassembled WGS sequence"/>
</dbReference>
<protein>
    <submittedName>
        <fullName evidence="2">Uncharacterized protein</fullName>
    </submittedName>
</protein>
<dbReference type="EMBL" id="WWBZ02000022">
    <property type="protein sequence ID" value="KAF4308694.1"/>
    <property type="molecule type" value="Genomic_DNA"/>
</dbReference>
<keyword evidence="3" id="KW-1185">Reference proteome</keyword>
<feature type="region of interest" description="Disordered" evidence="1">
    <location>
        <begin position="26"/>
        <end position="54"/>
    </location>
</feature>
<proteinExistence type="predicted"/>
<evidence type="ECO:0000256" key="1">
    <source>
        <dbReference type="SAM" id="MobiDB-lite"/>
    </source>
</evidence>
<reference evidence="2" key="1">
    <citation type="submission" date="2020-04" db="EMBL/GenBank/DDBJ databases">
        <title>Genome Assembly and Annotation of Botryosphaeria dothidea sdau 11-99, a Latent Pathogen of Apple Fruit Ring Rot in China.</title>
        <authorList>
            <person name="Yu C."/>
            <person name="Diao Y."/>
            <person name="Lu Q."/>
            <person name="Zhao J."/>
            <person name="Cui S."/>
            <person name="Peng C."/>
            <person name="He B."/>
            <person name="Liu H."/>
        </authorList>
    </citation>
    <scope>NUCLEOTIDE SEQUENCE [LARGE SCALE GENOMIC DNA]</scope>
    <source>
        <strain evidence="2">Sdau11-99</strain>
    </source>
</reference>
<organism evidence="2 3">
    <name type="scientific">Botryosphaeria dothidea</name>
    <dbReference type="NCBI Taxonomy" id="55169"/>
    <lineage>
        <taxon>Eukaryota</taxon>
        <taxon>Fungi</taxon>
        <taxon>Dikarya</taxon>
        <taxon>Ascomycota</taxon>
        <taxon>Pezizomycotina</taxon>
        <taxon>Dothideomycetes</taxon>
        <taxon>Dothideomycetes incertae sedis</taxon>
        <taxon>Botryosphaeriales</taxon>
        <taxon>Botryosphaeriaceae</taxon>
        <taxon>Botryosphaeria</taxon>
    </lineage>
</organism>
<name>A0A8H4N2M9_9PEZI</name>